<keyword evidence="4" id="KW-1185">Reference proteome</keyword>
<feature type="region of interest" description="Disordered" evidence="1">
    <location>
        <begin position="94"/>
        <end position="114"/>
    </location>
</feature>
<comment type="caution">
    <text evidence="3">The sequence shown here is derived from an EMBL/GenBank/DDBJ whole genome shotgun (WGS) entry which is preliminary data.</text>
</comment>
<proteinExistence type="predicted"/>
<gene>
    <name evidence="3" type="ORF">MHBO_000989</name>
</gene>
<dbReference type="Proteomes" id="UP001439008">
    <property type="component" value="Unassembled WGS sequence"/>
</dbReference>
<keyword evidence="2" id="KW-0472">Membrane</keyword>
<keyword evidence="2" id="KW-1133">Transmembrane helix</keyword>
<accession>A0ABV2AI59</accession>
<sequence length="114" mass="13380">MLIRSINKNLCRNKTRNPFTKLRTREFSTLANSTVFRIYKRYIASSSVVFAGTILSLTVLYMTGARGFSNWVWNQYNKDKSFEGIIGRFPEKIPYEPFGAEEEEEEDEFEDDEE</sequence>
<evidence type="ECO:0000256" key="2">
    <source>
        <dbReference type="SAM" id="Phobius"/>
    </source>
</evidence>
<evidence type="ECO:0000313" key="3">
    <source>
        <dbReference type="EMBL" id="MES1919124.1"/>
    </source>
</evidence>
<keyword evidence="2" id="KW-0812">Transmembrane</keyword>
<feature type="transmembrane region" description="Helical" evidence="2">
    <location>
        <begin position="42"/>
        <end position="63"/>
    </location>
</feature>
<protein>
    <submittedName>
        <fullName evidence="3">Uncharacterized protein</fullName>
    </submittedName>
</protein>
<feature type="compositionally biased region" description="Acidic residues" evidence="1">
    <location>
        <begin position="99"/>
        <end position="114"/>
    </location>
</feature>
<reference evidence="3 4" key="1">
    <citation type="journal article" date="2024" name="BMC Biol.">
        <title>Comparative genomics of Ascetosporea gives new insight into the evolutionary basis for animal parasitism in Rhizaria.</title>
        <authorList>
            <person name="Hiltunen Thoren M."/>
            <person name="Onut-Brannstrom I."/>
            <person name="Alfjorden A."/>
            <person name="Peckova H."/>
            <person name="Swords F."/>
            <person name="Hooper C."/>
            <person name="Holzer A.S."/>
            <person name="Bass D."/>
            <person name="Burki F."/>
        </authorList>
    </citation>
    <scope>NUCLEOTIDE SEQUENCE [LARGE SCALE GENOMIC DNA]</scope>
    <source>
        <strain evidence="3">20-A016</strain>
    </source>
</reference>
<dbReference type="EMBL" id="JBDODL010000204">
    <property type="protein sequence ID" value="MES1919124.1"/>
    <property type="molecule type" value="Genomic_DNA"/>
</dbReference>
<organism evidence="3 4">
    <name type="scientific">Bonamia ostreae</name>
    <dbReference type="NCBI Taxonomy" id="126728"/>
    <lineage>
        <taxon>Eukaryota</taxon>
        <taxon>Sar</taxon>
        <taxon>Rhizaria</taxon>
        <taxon>Endomyxa</taxon>
        <taxon>Ascetosporea</taxon>
        <taxon>Haplosporida</taxon>
        <taxon>Bonamia</taxon>
    </lineage>
</organism>
<evidence type="ECO:0000256" key="1">
    <source>
        <dbReference type="SAM" id="MobiDB-lite"/>
    </source>
</evidence>
<evidence type="ECO:0000313" key="4">
    <source>
        <dbReference type="Proteomes" id="UP001439008"/>
    </source>
</evidence>
<name>A0ABV2AI59_9EUKA</name>